<proteinExistence type="inferred from homology"/>
<dbReference type="Pfam" id="PF04453">
    <property type="entry name" value="LptD"/>
    <property type="match status" value="1"/>
</dbReference>
<evidence type="ECO:0000313" key="4">
    <source>
        <dbReference type="Proteomes" id="UP000048949"/>
    </source>
</evidence>
<keyword evidence="4" id="KW-1185">Reference proteome</keyword>
<dbReference type="STRING" id="282199.GCA_001049735_00754"/>
<keyword evidence="1" id="KW-0472">Membrane</keyword>
<accession>A0A0U1NJL1</accession>
<dbReference type="GO" id="GO:0015920">
    <property type="term" value="P:lipopolysaccharide transport"/>
    <property type="evidence" value="ECO:0007669"/>
    <property type="project" value="InterPro"/>
</dbReference>
<dbReference type="PANTHER" id="PTHR30189">
    <property type="entry name" value="LPS-ASSEMBLY PROTEIN"/>
    <property type="match status" value="1"/>
</dbReference>
<protein>
    <recommendedName>
        <fullName evidence="1">LPS-assembly protein LptD</fullName>
    </recommendedName>
</protein>
<comment type="caution">
    <text evidence="1">Lacks conserved residue(s) required for the propagation of feature annotation.</text>
</comment>
<dbReference type="Proteomes" id="UP000048949">
    <property type="component" value="Unassembled WGS sequence"/>
</dbReference>
<comment type="subcellular location">
    <subcellularLocation>
        <location evidence="1">Cell outer membrane</location>
    </subcellularLocation>
</comment>
<comment type="function">
    <text evidence="1">Involved in the assembly of lipopolysaccharide (LPS) at the surface of the outer membrane.</text>
</comment>
<keyword evidence="1" id="KW-0998">Cell outer membrane</keyword>
<dbReference type="HAMAP" id="MF_01411">
    <property type="entry name" value="LPS_assembly_LptD"/>
    <property type="match status" value="1"/>
</dbReference>
<gene>
    <name evidence="1 3" type="primary">lptD</name>
    <name evidence="3" type="ORF">NIG5292_00754</name>
</gene>
<keyword evidence="1" id="KW-0732">Signal</keyword>
<dbReference type="InterPro" id="IPR007543">
    <property type="entry name" value="LptD_C"/>
</dbReference>
<feature type="signal peptide" evidence="1">
    <location>
        <begin position="1"/>
        <end position="21"/>
    </location>
</feature>
<comment type="similarity">
    <text evidence="1">Belongs to the LptD family.</text>
</comment>
<feature type="chain" id="PRO_5008996743" description="LPS-assembly protein LptD" evidence="1">
    <location>
        <begin position="22"/>
        <end position="710"/>
    </location>
</feature>
<dbReference type="GO" id="GO:0009279">
    <property type="term" value="C:cell outer membrane"/>
    <property type="evidence" value="ECO:0007669"/>
    <property type="project" value="UniProtKB-SubCell"/>
</dbReference>
<evidence type="ECO:0000313" key="3">
    <source>
        <dbReference type="EMBL" id="CRK74719.1"/>
    </source>
</evidence>
<organism evidence="3 4">
    <name type="scientific">Nereida ignava</name>
    <dbReference type="NCBI Taxonomy" id="282199"/>
    <lineage>
        <taxon>Bacteria</taxon>
        <taxon>Pseudomonadati</taxon>
        <taxon>Pseudomonadota</taxon>
        <taxon>Alphaproteobacteria</taxon>
        <taxon>Rhodobacterales</taxon>
        <taxon>Roseobacteraceae</taxon>
        <taxon>Nereida</taxon>
    </lineage>
</organism>
<comment type="subunit">
    <text evidence="1">Component of the lipopolysaccharide transport and assembly complex.</text>
</comment>
<evidence type="ECO:0000259" key="2">
    <source>
        <dbReference type="Pfam" id="PF04453"/>
    </source>
</evidence>
<dbReference type="InterPro" id="IPR020889">
    <property type="entry name" value="LipoPS_assembly_LptD"/>
</dbReference>
<dbReference type="PANTHER" id="PTHR30189:SF1">
    <property type="entry name" value="LPS-ASSEMBLY PROTEIN LPTD"/>
    <property type="match status" value="1"/>
</dbReference>
<dbReference type="GO" id="GO:1990351">
    <property type="term" value="C:transporter complex"/>
    <property type="evidence" value="ECO:0007669"/>
    <property type="project" value="TreeGrafter"/>
</dbReference>
<feature type="domain" description="LptD C-terminal" evidence="2">
    <location>
        <begin position="265"/>
        <end position="607"/>
    </location>
</feature>
<reference evidence="3 4" key="1">
    <citation type="submission" date="2015-04" db="EMBL/GenBank/DDBJ databases">
        <authorList>
            <person name="Syromyatnikov M.Y."/>
            <person name="Popov V.N."/>
        </authorList>
    </citation>
    <scope>NUCLEOTIDE SEQUENCE [LARGE SCALE GENOMIC DNA]</scope>
    <source>
        <strain evidence="3 4">CECT 5292</strain>
    </source>
</reference>
<evidence type="ECO:0000256" key="1">
    <source>
        <dbReference type="HAMAP-Rule" id="MF_01411"/>
    </source>
</evidence>
<name>A0A0U1NJL1_9RHOB</name>
<dbReference type="GO" id="GO:0043165">
    <property type="term" value="P:Gram-negative-bacterium-type cell outer membrane assembly"/>
    <property type="evidence" value="ECO:0007669"/>
    <property type="project" value="UniProtKB-UniRule"/>
</dbReference>
<dbReference type="AlphaFoldDB" id="A0A0U1NJL1"/>
<dbReference type="EMBL" id="CVQV01000003">
    <property type="protein sequence ID" value="CRK74719.1"/>
    <property type="molecule type" value="Genomic_DNA"/>
</dbReference>
<sequence precursor="true">MLRVLSLSAGILLSTLGPAAAQNATLVADTISFDGANRLVASGAVEVLYGSTRLKASRVVYNQATDKLSIEGPLTLVDGDTIVVADEAEISQDLRDGVLESARVVLAEQLQLAATEVNRVSGRYTQLYKVAVTSCHVCGADDLPLWQLRAKGIVHDQDARQLYFDSVQLRVLDIPVFYLPKLRLPDPTLDRAAGFLVPSLRTNSQLGTGLKLPYFIPIGDDKDLTLTPYFSSSTATIEFRYRQAFASGDLNVRGALTDDDLVSGQRSYLFADGSFDLGRDYTLSFDIEQTSDDTYLIDYGYNAKDRLDSAISLERVRADDAFDATLTYFKSLRSGEQTSTLPPLVGDLRYTKRLNVRGGTLDLSGDIHAHQRFSGTDATVQSGATPFSFAPAGRDVTRLSAAALYQKGWVMDGLSIDFDARIGADIYTSGDDLGEADTLSRATPASSITLRYPLAKNTDQATHILEPVLQISWADTLGDTPRNEDSTRSEFDEGNLLSFSRFSGQDAVETGLRTTVGLNYSRTGKDGWHYALSAGKSFRADTDDDFAATTGLVNRSSDWLLAAQVKFNDALTLTNRAVVQDDLTFQRNDLRLSNQTADWRLASSYYWSQADTDLPNTDFAELTLDGSYRFDRYWSAQGDLRYDFNESTAARAGFGVSYENECIVVGAAVSRRFTSSTNLDPTTDFDLTVSLKGFSTGRSRGTMEKSHRCN</sequence>
<dbReference type="InterPro" id="IPR050218">
    <property type="entry name" value="LptD"/>
</dbReference>